<feature type="compositionally biased region" description="Polar residues" evidence="1">
    <location>
        <begin position="124"/>
        <end position="142"/>
    </location>
</feature>
<dbReference type="Gramene" id="TuG1812G0500001661.01.T01">
    <property type="protein sequence ID" value="TuG1812G0500001661.01.T01"/>
    <property type="gene ID" value="TuG1812G0500001661.01"/>
</dbReference>
<dbReference type="EnsemblPlants" id="TuG1812G0500001661.01.T01">
    <property type="protein sequence ID" value="TuG1812G0500001661.01.T01"/>
    <property type="gene ID" value="TuG1812G0500001661.01"/>
</dbReference>
<reference evidence="2" key="3">
    <citation type="submission" date="2022-06" db="UniProtKB">
        <authorList>
            <consortium name="EnsemblPlants"/>
        </authorList>
    </citation>
    <scope>IDENTIFICATION</scope>
</reference>
<keyword evidence="3" id="KW-1185">Reference proteome</keyword>
<feature type="region of interest" description="Disordered" evidence="1">
    <location>
        <begin position="1"/>
        <end position="21"/>
    </location>
</feature>
<reference evidence="2" key="2">
    <citation type="submission" date="2018-03" db="EMBL/GenBank/DDBJ databases">
        <title>The Triticum urartu genome reveals the dynamic nature of wheat genome evolution.</title>
        <authorList>
            <person name="Ling H."/>
            <person name="Ma B."/>
            <person name="Shi X."/>
            <person name="Liu H."/>
            <person name="Dong L."/>
            <person name="Sun H."/>
            <person name="Cao Y."/>
            <person name="Gao Q."/>
            <person name="Zheng S."/>
            <person name="Li Y."/>
            <person name="Yu Y."/>
            <person name="Du H."/>
            <person name="Qi M."/>
            <person name="Li Y."/>
            <person name="Yu H."/>
            <person name="Cui Y."/>
            <person name="Wang N."/>
            <person name="Chen C."/>
            <person name="Wu H."/>
            <person name="Zhao Y."/>
            <person name="Zhang J."/>
            <person name="Li Y."/>
            <person name="Zhou W."/>
            <person name="Zhang B."/>
            <person name="Hu W."/>
            <person name="Eijk M."/>
            <person name="Tang J."/>
            <person name="Witsenboer H."/>
            <person name="Zhao S."/>
            <person name="Li Z."/>
            <person name="Zhang A."/>
            <person name="Wang D."/>
            <person name="Liang C."/>
        </authorList>
    </citation>
    <scope>NUCLEOTIDE SEQUENCE [LARGE SCALE GENOMIC DNA]</scope>
    <source>
        <strain evidence="2">cv. G1812</strain>
    </source>
</reference>
<accession>A0A8R7QDZ7</accession>
<evidence type="ECO:0000256" key="1">
    <source>
        <dbReference type="SAM" id="MobiDB-lite"/>
    </source>
</evidence>
<feature type="region of interest" description="Disordered" evidence="1">
    <location>
        <begin position="123"/>
        <end position="142"/>
    </location>
</feature>
<evidence type="ECO:0000313" key="2">
    <source>
        <dbReference type="EnsemblPlants" id="TuG1812G0500001661.01.T01"/>
    </source>
</evidence>
<organism evidence="2 3">
    <name type="scientific">Triticum urartu</name>
    <name type="common">Red wild einkorn</name>
    <name type="synonym">Crithodium urartu</name>
    <dbReference type="NCBI Taxonomy" id="4572"/>
    <lineage>
        <taxon>Eukaryota</taxon>
        <taxon>Viridiplantae</taxon>
        <taxon>Streptophyta</taxon>
        <taxon>Embryophyta</taxon>
        <taxon>Tracheophyta</taxon>
        <taxon>Spermatophyta</taxon>
        <taxon>Magnoliopsida</taxon>
        <taxon>Liliopsida</taxon>
        <taxon>Poales</taxon>
        <taxon>Poaceae</taxon>
        <taxon>BOP clade</taxon>
        <taxon>Pooideae</taxon>
        <taxon>Triticodae</taxon>
        <taxon>Triticeae</taxon>
        <taxon>Triticinae</taxon>
        <taxon>Triticum</taxon>
    </lineage>
</organism>
<proteinExistence type="predicted"/>
<reference evidence="3" key="1">
    <citation type="journal article" date="2013" name="Nature">
        <title>Draft genome of the wheat A-genome progenitor Triticum urartu.</title>
        <authorList>
            <person name="Ling H.Q."/>
            <person name="Zhao S."/>
            <person name="Liu D."/>
            <person name="Wang J."/>
            <person name="Sun H."/>
            <person name="Zhang C."/>
            <person name="Fan H."/>
            <person name="Li D."/>
            <person name="Dong L."/>
            <person name="Tao Y."/>
            <person name="Gao C."/>
            <person name="Wu H."/>
            <person name="Li Y."/>
            <person name="Cui Y."/>
            <person name="Guo X."/>
            <person name="Zheng S."/>
            <person name="Wang B."/>
            <person name="Yu K."/>
            <person name="Liang Q."/>
            <person name="Yang W."/>
            <person name="Lou X."/>
            <person name="Chen J."/>
            <person name="Feng M."/>
            <person name="Jian J."/>
            <person name="Zhang X."/>
            <person name="Luo G."/>
            <person name="Jiang Y."/>
            <person name="Liu J."/>
            <person name="Wang Z."/>
            <person name="Sha Y."/>
            <person name="Zhang B."/>
            <person name="Wu H."/>
            <person name="Tang D."/>
            <person name="Shen Q."/>
            <person name="Xue P."/>
            <person name="Zou S."/>
            <person name="Wang X."/>
            <person name="Liu X."/>
            <person name="Wang F."/>
            <person name="Yang Y."/>
            <person name="An X."/>
            <person name="Dong Z."/>
            <person name="Zhang K."/>
            <person name="Zhang X."/>
            <person name="Luo M.C."/>
            <person name="Dvorak J."/>
            <person name="Tong Y."/>
            <person name="Wang J."/>
            <person name="Yang H."/>
            <person name="Li Z."/>
            <person name="Wang D."/>
            <person name="Zhang A."/>
            <person name="Wang J."/>
        </authorList>
    </citation>
    <scope>NUCLEOTIDE SEQUENCE</scope>
    <source>
        <strain evidence="3">cv. G1812</strain>
    </source>
</reference>
<feature type="compositionally biased region" description="Basic residues" evidence="1">
    <location>
        <begin position="1"/>
        <end position="15"/>
    </location>
</feature>
<protein>
    <submittedName>
        <fullName evidence="2">Uncharacterized protein</fullName>
    </submittedName>
</protein>
<evidence type="ECO:0000313" key="3">
    <source>
        <dbReference type="Proteomes" id="UP000015106"/>
    </source>
</evidence>
<name>A0A8R7QDZ7_TRIUA</name>
<dbReference type="Proteomes" id="UP000015106">
    <property type="component" value="Chromosome 5"/>
</dbReference>
<dbReference type="AlphaFoldDB" id="A0A8R7QDZ7"/>
<sequence>MARRRYQSRTTVHHHLQGDPPKTWSHHTLPAMMSQQSSLVLCLDTSSSVSAALDIFPLLLLRLVELIRDWDSQPQIRKNSSCCCYLRRIRQGKVGGDAIRCESGWGYDCASLLFIKNREETGGSARQQPQVQLHPNCVSSSR</sequence>